<organism evidence="13 14">
    <name type="scientific">Dendroctonus ponderosae</name>
    <name type="common">Mountain pine beetle</name>
    <dbReference type="NCBI Taxonomy" id="77166"/>
    <lineage>
        <taxon>Eukaryota</taxon>
        <taxon>Metazoa</taxon>
        <taxon>Ecdysozoa</taxon>
        <taxon>Arthropoda</taxon>
        <taxon>Hexapoda</taxon>
        <taxon>Insecta</taxon>
        <taxon>Pterygota</taxon>
        <taxon>Neoptera</taxon>
        <taxon>Endopterygota</taxon>
        <taxon>Coleoptera</taxon>
        <taxon>Polyphaga</taxon>
        <taxon>Cucujiformia</taxon>
        <taxon>Curculionidae</taxon>
        <taxon>Scolytinae</taxon>
        <taxon>Dendroctonus</taxon>
    </lineage>
</organism>
<protein>
    <recommendedName>
        <fullName evidence="15">SPARC-related modular calcium-binding protein 2</fullName>
    </recommendedName>
</protein>
<dbReference type="InterPro" id="IPR019577">
    <property type="entry name" value="SPARC/Testican_Ca-bd-dom"/>
</dbReference>
<feature type="domain" description="Thyroglobulin type-1" evidence="11">
    <location>
        <begin position="72"/>
        <end position="146"/>
    </location>
</feature>
<dbReference type="InterPro" id="IPR051950">
    <property type="entry name" value="Dev_reg/Prot_inhib"/>
</dbReference>
<dbReference type="CDD" id="cd00191">
    <property type="entry name" value="TY"/>
    <property type="match status" value="2"/>
</dbReference>
<dbReference type="SMART" id="SM00211">
    <property type="entry name" value="TY"/>
    <property type="match status" value="2"/>
</dbReference>
<evidence type="ECO:0000256" key="1">
    <source>
        <dbReference type="ARBA" id="ARBA00004613"/>
    </source>
</evidence>
<dbReference type="Pfam" id="PF00086">
    <property type="entry name" value="Thyroglobulin_1"/>
    <property type="match status" value="2"/>
</dbReference>
<dbReference type="AlphaFoldDB" id="A0AAR5P6Y4"/>
<dbReference type="GO" id="GO:0005615">
    <property type="term" value="C:extracellular space"/>
    <property type="evidence" value="ECO:0007669"/>
    <property type="project" value="TreeGrafter"/>
</dbReference>
<comment type="subcellular location">
    <subcellularLocation>
        <location evidence="1">Secreted</location>
    </subcellularLocation>
</comment>
<accession>A0AAR5P6Y4</accession>
<dbReference type="PROSITE" id="PS00484">
    <property type="entry name" value="THYROGLOBULIN_1_1"/>
    <property type="match status" value="1"/>
</dbReference>
<dbReference type="Proteomes" id="UP000019118">
    <property type="component" value="Unassembled WGS sequence"/>
</dbReference>
<evidence type="ECO:0008006" key="15">
    <source>
        <dbReference type="Google" id="ProtNLM"/>
    </source>
</evidence>
<keyword evidence="2" id="KW-0964">Secreted</keyword>
<evidence type="ECO:0000256" key="8">
    <source>
        <dbReference type="PROSITE-ProRule" id="PRU00500"/>
    </source>
</evidence>
<evidence type="ECO:0000313" key="14">
    <source>
        <dbReference type="Proteomes" id="UP000019118"/>
    </source>
</evidence>
<reference evidence="13" key="2">
    <citation type="submission" date="2024-08" db="UniProtKB">
        <authorList>
            <consortium name="EnsemblMetazoa"/>
        </authorList>
    </citation>
    <scope>IDENTIFICATION</scope>
</reference>
<evidence type="ECO:0000313" key="13">
    <source>
        <dbReference type="EnsemblMetazoa" id="XP_019756860.1"/>
    </source>
</evidence>
<dbReference type="InterPro" id="IPR018247">
    <property type="entry name" value="EF_Hand_1_Ca_BS"/>
</dbReference>
<keyword evidence="6 8" id="KW-1015">Disulfide bond</keyword>
<feature type="compositionally biased region" description="Basic and acidic residues" evidence="9">
    <location>
        <begin position="282"/>
        <end position="301"/>
    </location>
</feature>
<evidence type="ECO:0000256" key="4">
    <source>
        <dbReference type="ARBA" id="ARBA00022737"/>
    </source>
</evidence>
<dbReference type="SUPFAM" id="SSF47473">
    <property type="entry name" value="EF-hand"/>
    <property type="match status" value="2"/>
</dbReference>
<feature type="signal peptide" evidence="10">
    <location>
        <begin position="1"/>
        <end position="22"/>
    </location>
</feature>
<feature type="chain" id="PRO_5043591223" description="SPARC-related modular calcium-binding protein 2" evidence="10">
    <location>
        <begin position="23"/>
        <end position="555"/>
    </location>
</feature>
<dbReference type="EnsemblMetazoa" id="XM_019901301.1">
    <property type="protein sequence ID" value="XP_019756860.1"/>
    <property type="gene ID" value="LOC109535399"/>
</dbReference>
<dbReference type="Pfam" id="PF10591">
    <property type="entry name" value="SPARC_Ca_bdg"/>
    <property type="match status" value="2"/>
</dbReference>
<dbReference type="InterPro" id="IPR036058">
    <property type="entry name" value="Kazal_dom_sf"/>
</dbReference>
<evidence type="ECO:0000256" key="2">
    <source>
        <dbReference type="ARBA" id="ARBA00022525"/>
    </source>
</evidence>
<evidence type="ECO:0000259" key="12">
    <source>
        <dbReference type="PROSITE" id="PS51465"/>
    </source>
</evidence>
<dbReference type="InterPro" id="IPR002350">
    <property type="entry name" value="Kazal_dom"/>
</dbReference>
<evidence type="ECO:0000256" key="5">
    <source>
        <dbReference type="ARBA" id="ARBA00022837"/>
    </source>
</evidence>
<keyword evidence="14" id="KW-1185">Reference proteome</keyword>
<dbReference type="Gene3D" id="3.30.60.30">
    <property type="match status" value="1"/>
</dbReference>
<feature type="disulfide bond" evidence="8">
    <location>
        <begin position="111"/>
        <end position="118"/>
    </location>
</feature>
<dbReference type="GO" id="GO:0005604">
    <property type="term" value="C:basement membrane"/>
    <property type="evidence" value="ECO:0007669"/>
    <property type="project" value="TreeGrafter"/>
</dbReference>
<dbReference type="SUPFAM" id="SSF100895">
    <property type="entry name" value="Kazal-type serine protease inhibitors"/>
    <property type="match status" value="1"/>
</dbReference>
<dbReference type="PANTHER" id="PTHR12352:SF30">
    <property type="entry name" value="FI05255P"/>
    <property type="match status" value="1"/>
</dbReference>
<dbReference type="SMART" id="SM00280">
    <property type="entry name" value="KAZAL"/>
    <property type="match status" value="1"/>
</dbReference>
<feature type="domain" description="Thyroglobulin type-1" evidence="11">
    <location>
        <begin position="337"/>
        <end position="407"/>
    </location>
</feature>
<sequence length="555" mass="62927">MRPARNICLGFLVICVIWKTHAAEETSDCNPKACQKTDNQKVVCGSDGLSYPNRCQLERVRCQNKHVTLVKRGPCRKQRTCFEWQDFSLDFPQYKFKAKCKNNGAYEPGQCHPESNYCWCVTPQGIPLPDTVKERNSKPGSKPIRCGGGSRKKIPRSPSRRTKNRSCKQPEKALLNNNLMNTFHSEYVREFGRNNSDDDTVIKWRFAGLDTNHDSYLEKKEYRDLKRLVAKAIRPKKCAKTFPKSCDVNNDALLSFQEWKGCLARDGHTVLSRLLFTLKTDSPPHDNNEDNDRDDGERDYSDTFDSMPSSHYGGLPLGPSSGTNYDDELIDTREEESPNCLSDRKSAIEDGSISGHVHNATYIPECTSDGRYKKVQCYESVGYCWCVNEDNGQTVAGTAVKGNNPNCDVLKPMPKPMKGCPDDKKLIFLQELMQFLRTKMSESATPNNPAGSLALIQSKEEEAFWSFNFLDKNHNRVLERSEWKAFKDMVGAVKTMRKCGKKLPRYCDSNKDKEISTTEWLDCLNVHGIISAQQNVAKPSSRFGKTNPLSLLQDD</sequence>
<keyword evidence="4" id="KW-0677">Repeat</keyword>
<evidence type="ECO:0000256" key="9">
    <source>
        <dbReference type="SAM" id="MobiDB-lite"/>
    </source>
</evidence>
<dbReference type="GO" id="GO:0005509">
    <property type="term" value="F:calcium ion binding"/>
    <property type="evidence" value="ECO:0007669"/>
    <property type="project" value="InterPro"/>
</dbReference>
<dbReference type="InterPro" id="IPR036857">
    <property type="entry name" value="Thyroglobulin_1_sf"/>
</dbReference>
<dbReference type="Gene3D" id="4.10.800.10">
    <property type="entry name" value="Thyroglobulin type-1"/>
    <property type="match status" value="2"/>
</dbReference>
<evidence type="ECO:0000259" key="11">
    <source>
        <dbReference type="PROSITE" id="PS51162"/>
    </source>
</evidence>
<evidence type="ECO:0000256" key="7">
    <source>
        <dbReference type="ARBA" id="ARBA00023180"/>
    </source>
</evidence>
<dbReference type="GO" id="GO:0030198">
    <property type="term" value="P:extracellular matrix organization"/>
    <property type="evidence" value="ECO:0007669"/>
    <property type="project" value="TreeGrafter"/>
</dbReference>
<dbReference type="CDD" id="cd16234">
    <property type="entry name" value="EFh_SPARC_SMOC"/>
    <property type="match status" value="2"/>
</dbReference>
<feature type="disulfide bond" evidence="8">
    <location>
        <begin position="377"/>
        <end position="384"/>
    </location>
</feature>
<feature type="region of interest" description="Disordered" evidence="9">
    <location>
        <begin position="130"/>
        <end position="168"/>
    </location>
</feature>
<feature type="domain" description="Kazal-like" evidence="12">
    <location>
        <begin position="23"/>
        <end position="77"/>
    </location>
</feature>
<dbReference type="GeneID" id="109535399"/>
<dbReference type="InterPro" id="IPR000716">
    <property type="entry name" value="Thyroglobulin_1"/>
</dbReference>
<keyword evidence="7" id="KW-0325">Glycoprotein</keyword>
<evidence type="ECO:0000256" key="3">
    <source>
        <dbReference type="ARBA" id="ARBA00022729"/>
    </source>
</evidence>
<dbReference type="Gene3D" id="1.10.238.10">
    <property type="entry name" value="EF-hand"/>
    <property type="match status" value="2"/>
</dbReference>
<dbReference type="PROSITE" id="PS51162">
    <property type="entry name" value="THYROGLOBULIN_1_2"/>
    <property type="match status" value="2"/>
</dbReference>
<evidence type="ECO:0000256" key="6">
    <source>
        <dbReference type="ARBA" id="ARBA00023157"/>
    </source>
</evidence>
<dbReference type="Pfam" id="PF07648">
    <property type="entry name" value="Kazal_2"/>
    <property type="match status" value="1"/>
</dbReference>
<keyword evidence="5" id="KW-0106">Calcium</keyword>
<dbReference type="PROSITE" id="PS00018">
    <property type="entry name" value="EF_HAND_1"/>
    <property type="match status" value="2"/>
</dbReference>
<feature type="region of interest" description="Disordered" evidence="9">
    <location>
        <begin position="279"/>
        <end position="323"/>
    </location>
</feature>
<dbReference type="CTD" id="33190"/>
<reference evidence="14" key="1">
    <citation type="journal article" date="2013" name="Genome Biol.">
        <title>Draft genome of the mountain pine beetle, Dendroctonus ponderosae Hopkins, a major forest pest.</title>
        <authorList>
            <person name="Keeling C.I."/>
            <person name="Yuen M.M."/>
            <person name="Liao N.Y."/>
            <person name="Docking T.R."/>
            <person name="Chan S.K."/>
            <person name="Taylor G.A."/>
            <person name="Palmquist D.L."/>
            <person name="Jackman S.D."/>
            <person name="Nguyen A."/>
            <person name="Li M."/>
            <person name="Henderson H."/>
            <person name="Janes J.K."/>
            <person name="Zhao Y."/>
            <person name="Pandoh P."/>
            <person name="Moore R."/>
            <person name="Sperling F.A."/>
            <person name="Huber D.P."/>
            <person name="Birol I."/>
            <person name="Jones S.J."/>
            <person name="Bohlmann J."/>
        </authorList>
    </citation>
    <scope>NUCLEOTIDE SEQUENCE</scope>
</reference>
<name>A0AAR5P6Y4_DENPD</name>
<comment type="caution">
    <text evidence="8">Lacks conserved residue(s) required for the propagation of feature annotation.</text>
</comment>
<dbReference type="RefSeq" id="XP_019756860.1">
    <property type="nucleotide sequence ID" value="XM_019901301.2"/>
</dbReference>
<dbReference type="GO" id="GO:0050840">
    <property type="term" value="F:extracellular matrix binding"/>
    <property type="evidence" value="ECO:0007669"/>
    <property type="project" value="TreeGrafter"/>
</dbReference>
<keyword evidence="3 10" id="KW-0732">Signal</keyword>
<evidence type="ECO:0000256" key="10">
    <source>
        <dbReference type="SAM" id="SignalP"/>
    </source>
</evidence>
<dbReference type="PANTHER" id="PTHR12352">
    <property type="entry name" value="SECRETED MODULAR CALCIUM-BINDING PROTEIN"/>
    <property type="match status" value="1"/>
</dbReference>
<dbReference type="GO" id="GO:0008201">
    <property type="term" value="F:heparin binding"/>
    <property type="evidence" value="ECO:0007669"/>
    <property type="project" value="TreeGrafter"/>
</dbReference>
<dbReference type="PROSITE" id="PS51465">
    <property type="entry name" value="KAZAL_2"/>
    <property type="match status" value="1"/>
</dbReference>
<dbReference type="InterPro" id="IPR011992">
    <property type="entry name" value="EF-hand-dom_pair"/>
</dbReference>
<dbReference type="SUPFAM" id="SSF57610">
    <property type="entry name" value="Thyroglobulin type-1 domain"/>
    <property type="match status" value="2"/>
</dbReference>
<dbReference type="CDD" id="cd00104">
    <property type="entry name" value="KAZAL_FS"/>
    <property type="match status" value="1"/>
</dbReference>
<feature type="compositionally biased region" description="Basic residues" evidence="9">
    <location>
        <begin position="150"/>
        <end position="166"/>
    </location>
</feature>
<proteinExistence type="predicted"/>